<accession>R7TI00</accession>
<evidence type="ECO:0000256" key="4">
    <source>
        <dbReference type="ARBA" id="ARBA00023136"/>
    </source>
</evidence>
<dbReference type="Pfam" id="PF00001">
    <property type="entry name" value="7tm_1"/>
    <property type="match status" value="1"/>
</dbReference>
<sequence length="409" mass="46048">MAINHTHPEHSVVERTKLITTRKPAHFLSDITDCASTHFARTKMADNNTEVNTLSTETGAPDTNVRPYYGPSAGAKLLQDIGINLQTYFGGIFLFVGILGNILCIIIFSRKSMRRLNVNIFLRVLAVVDLLFLITGQGLVAWPDTVFNMRYINHSRIACKIYYLVIGILRQASAWLIVGFTIERCIAITYPLKFRSIPEPTIAKMIYSYITILLTASTIYNIHGLVLFDLVPDGEGFECDPVTEKSPTFIKYIRPWISIGLVAVIPFTVILICNSMIIKQIKTSQSFRGADKSNDDNEKMKSIAIMLMTVSFIFLILNLPLSLALFLTRVYPPSFWYGSFDARAKSDFMWKFSLCTLYLNSSLNFFCYVITGRAFRSELRAMVSVVVPSLAENKADDRSSKITETSNVV</sequence>
<feature type="transmembrane region" description="Helical" evidence="6">
    <location>
        <begin position="120"/>
        <end position="141"/>
    </location>
</feature>
<dbReference type="InterPro" id="IPR052954">
    <property type="entry name" value="GPCR-Ligand_Int"/>
</dbReference>
<keyword evidence="4 6" id="KW-0472">Membrane</keyword>
<dbReference type="STRING" id="283909.R7TI00"/>
<evidence type="ECO:0000313" key="9">
    <source>
        <dbReference type="EnsemblMetazoa" id="CapteP191412"/>
    </source>
</evidence>
<dbReference type="GO" id="GO:0004930">
    <property type="term" value="F:G protein-coupled receptor activity"/>
    <property type="evidence" value="ECO:0007669"/>
    <property type="project" value="UniProtKB-KW"/>
</dbReference>
<dbReference type="Gene3D" id="1.20.1070.10">
    <property type="entry name" value="Rhodopsin 7-helix transmembrane proteins"/>
    <property type="match status" value="1"/>
</dbReference>
<evidence type="ECO:0000256" key="6">
    <source>
        <dbReference type="SAM" id="Phobius"/>
    </source>
</evidence>
<keyword evidence="10" id="KW-1185">Reference proteome</keyword>
<keyword evidence="2 5" id="KW-0812">Transmembrane</keyword>
<feature type="domain" description="G-protein coupled receptors family 1 profile" evidence="7">
    <location>
        <begin position="100"/>
        <end position="368"/>
    </location>
</feature>
<dbReference type="InterPro" id="IPR017452">
    <property type="entry name" value="GPCR_Rhodpsn_7TM"/>
</dbReference>
<gene>
    <name evidence="8" type="ORF">CAPTEDRAFT_191412</name>
</gene>
<dbReference type="EMBL" id="AMQN01012762">
    <property type="status" value="NOT_ANNOTATED_CDS"/>
    <property type="molecule type" value="Genomic_DNA"/>
</dbReference>
<dbReference type="InterPro" id="IPR000276">
    <property type="entry name" value="GPCR_Rhodpsn"/>
</dbReference>
<reference evidence="10" key="1">
    <citation type="submission" date="2012-12" db="EMBL/GenBank/DDBJ databases">
        <authorList>
            <person name="Hellsten U."/>
            <person name="Grimwood J."/>
            <person name="Chapman J.A."/>
            <person name="Shapiro H."/>
            <person name="Aerts A."/>
            <person name="Otillar R.P."/>
            <person name="Terry A.Y."/>
            <person name="Boore J.L."/>
            <person name="Simakov O."/>
            <person name="Marletaz F."/>
            <person name="Cho S.-J."/>
            <person name="Edsinger-Gonzales E."/>
            <person name="Havlak P."/>
            <person name="Kuo D.-H."/>
            <person name="Larsson T."/>
            <person name="Lv J."/>
            <person name="Arendt D."/>
            <person name="Savage R."/>
            <person name="Osoegawa K."/>
            <person name="de Jong P."/>
            <person name="Lindberg D.R."/>
            <person name="Seaver E.C."/>
            <person name="Weisblat D.A."/>
            <person name="Putnam N.H."/>
            <person name="Grigoriev I.V."/>
            <person name="Rokhsar D.S."/>
        </authorList>
    </citation>
    <scope>NUCLEOTIDE SEQUENCE</scope>
    <source>
        <strain evidence="10">I ESC-2004</strain>
    </source>
</reference>
<dbReference type="EnsemblMetazoa" id="CapteT191412">
    <property type="protein sequence ID" value="CapteP191412"/>
    <property type="gene ID" value="CapteG191412"/>
</dbReference>
<dbReference type="PROSITE" id="PS00237">
    <property type="entry name" value="G_PROTEIN_RECEP_F1_1"/>
    <property type="match status" value="1"/>
</dbReference>
<feature type="transmembrane region" description="Helical" evidence="6">
    <location>
        <begin position="88"/>
        <end position="108"/>
    </location>
</feature>
<dbReference type="PANTHER" id="PTHR46641">
    <property type="entry name" value="FMRFAMIDE RECEPTOR-RELATED"/>
    <property type="match status" value="1"/>
</dbReference>
<name>R7TI00_CAPTE</name>
<reference evidence="8 10" key="2">
    <citation type="journal article" date="2013" name="Nature">
        <title>Insights into bilaterian evolution from three spiralian genomes.</title>
        <authorList>
            <person name="Simakov O."/>
            <person name="Marletaz F."/>
            <person name="Cho S.J."/>
            <person name="Edsinger-Gonzales E."/>
            <person name="Havlak P."/>
            <person name="Hellsten U."/>
            <person name="Kuo D.H."/>
            <person name="Larsson T."/>
            <person name="Lv J."/>
            <person name="Arendt D."/>
            <person name="Savage R."/>
            <person name="Osoegawa K."/>
            <person name="de Jong P."/>
            <person name="Grimwood J."/>
            <person name="Chapman J.A."/>
            <person name="Shapiro H."/>
            <person name="Aerts A."/>
            <person name="Otillar R.P."/>
            <person name="Terry A.Y."/>
            <person name="Boore J.L."/>
            <person name="Grigoriev I.V."/>
            <person name="Lindberg D.R."/>
            <person name="Seaver E.C."/>
            <person name="Weisblat D.A."/>
            <person name="Putnam N.H."/>
            <person name="Rokhsar D.S."/>
        </authorList>
    </citation>
    <scope>NUCLEOTIDE SEQUENCE</scope>
    <source>
        <strain evidence="8 10">I ESC-2004</strain>
    </source>
</reference>
<protein>
    <recommendedName>
        <fullName evidence="7">G-protein coupled receptors family 1 profile domain-containing protein</fullName>
    </recommendedName>
</protein>
<keyword evidence="3 6" id="KW-1133">Transmembrane helix</keyword>
<dbReference type="AlphaFoldDB" id="R7TI00"/>
<dbReference type="SUPFAM" id="SSF81321">
    <property type="entry name" value="Family A G protein-coupled receptor-like"/>
    <property type="match status" value="1"/>
</dbReference>
<comment type="subcellular location">
    <subcellularLocation>
        <location evidence="1">Membrane</location>
    </subcellularLocation>
</comment>
<dbReference type="PROSITE" id="PS50262">
    <property type="entry name" value="G_PROTEIN_RECEP_F1_2"/>
    <property type="match status" value="1"/>
</dbReference>
<dbReference type="GO" id="GO:0016020">
    <property type="term" value="C:membrane"/>
    <property type="evidence" value="ECO:0007669"/>
    <property type="project" value="UniProtKB-SubCell"/>
</dbReference>
<dbReference type="EMBL" id="KB309733">
    <property type="protein sequence ID" value="ELT93453.1"/>
    <property type="molecule type" value="Genomic_DNA"/>
</dbReference>
<dbReference type="CDD" id="cd14978">
    <property type="entry name" value="7tmA_FMRFamide_R-like"/>
    <property type="match status" value="1"/>
</dbReference>
<dbReference type="HOGENOM" id="CLU_009579_24_0_1"/>
<organism evidence="8">
    <name type="scientific">Capitella teleta</name>
    <name type="common">Polychaete worm</name>
    <dbReference type="NCBI Taxonomy" id="283909"/>
    <lineage>
        <taxon>Eukaryota</taxon>
        <taxon>Metazoa</taxon>
        <taxon>Spiralia</taxon>
        <taxon>Lophotrochozoa</taxon>
        <taxon>Annelida</taxon>
        <taxon>Polychaeta</taxon>
        <taxon>Sedentaria</taxon>
        <taxon>Scolecida</taxon>
        <taxon>Capitellidae</taxon>
        <taxon>Capitella</taxon>
    </lineage>
</organism>
<comment type="similarity">
    <text evidence="5">Belongs to the G-protein coupled receptor 1 family.</text>
</comment>
<feature type="transmembrane region" description="Helical" evidence="6">
    <location>
        <begin position="161"/>
        <end position="182"/>
    </location>
</feature>
<proteinExistence type="inferred from homology"/>
<dbReference type="OrthoDB" id="9990906at2759"/>
<feature type="transmembrane region" description="Helical" evidence="6">
    <location>
        <begin position="303"/>
        <end position="328"/>
    </location>
</feature>
<dbReference type="PANTHER" id="PTHR46641:SF25">
    <property type="entry name" value="CNMAMIDE RECEPTOR-RELATED"/>
    <property type="match status" value="1"/>
</dbReference>
<evidence type="ECO:0000313" key="10">
    <source>
        <dbReference type="Proteomes" id="UP000014760"/>
    </source>
</evidence>
<evidence type="ECO:0000256" key="5">
    <source>
        <dbReference type="RuleBase" id="RU000688"/>
    </source>
</evidence>
<reference evidence="9" key="3">
    <citation type="submission" date="2015-06" db="UniProtKB">
        <authorList>
            <consortium name="EnsemblMetazoa"/>
        </authorList>
    </citation>
    <scope>IDENTIFICATION</scope>
</reference>
<dbReference type="PRINTS" id="PR00237">
    <property type="entry name" value="GPCRRHODOPSN"/>
</dbReference>
<feature type="transmembrane region" description="Helical" evidence="6">
    <location>
        <begin position="348"/>
        <end position="370"/>
    </location>
</feature>
<keyword evidence="5" id="KW-0807">Transducer</keyword>
<dbReference type="OMA" id="RSINIIC"/>
<keyword evidence="5" id="KW-0675">Receptor</keyword>
<feature type="transmembrane region" description="Helical" evidence="6">
    <location>
        <begin position="256"/>
        <end position="278"/>
    </location>
</feature>
<evidence type="ECO:0000256" key="1">
    <source>
        <dbReference type="ARBA" id="ARBA00004370"/>
    </source>
</evidence>
<evidence type="ECO:0000256" key="2">
    <source>
        <dbReference type="ARBA" id="ARBA00022692"/>
    </source>
</evidence>
<dbReference type="Proteomes" id="UP000014760">
    <property type="component" value="Unassembled WGS sequence"/>
</dbReference>
<feature type="transmembrane region" description="Helical" evidence="6">
    <location>
        <begin position="202"/>
        <end position="222"/>
    </location>
</feature>
<keyword evidence="5" id="KW-0297">G-protein coupled receptor</keyword>
<evidence type="ECO:0000256" key="3">
    <source>
        <dbReference type="ARBA" id="ARBA00022989"/>
    </source>
</evidence>
<evidence type="ECO:0000313" key="8">
    <source>
        <dbReference type="EMBL" id="ELT93453.1"/>
    </source>
</evidence>
<evidence type="ECO:0000259" key="7">
    <source>
        <dbReference type="PROSITE" id="PS50262"/>
    </source>
</evidence>